<protein>
    <recommendedName>
        <fullName evidence="4">Glycosyltransferase</fullName>
        <ecNumber evidence="4">2.4.1.-</ecNumber>
    </recommendedName>
</protein>
<evidence type="ECO:0000259" key="5">
    <source>
        <dbReference type="Pfam" id="PF26168"/>
    </source>
</evidence>
<dbReference type="PANTHER" id="PTHR48047">
    <property type="entry name" value="GLYCOSYLTRANSFERASE"/>
    <property type="match status" value="1"/>
</dbReference>
<dbReference type="AlphaFoldDB" id="A0A7I8L1F7"/>
<dbReference type="EC" id="2.4.1.-" evidence="4"/>
<dbReference type="InterPro" id="IPR002213">
    <property type="entry name" value="UDP_glucos_trans"/>
</dbReference>
<feature type="domain" description="Glycosyltransferase N-terminal" evidence="5">
    <location>
        <begin position="8"/>
        <end position="248"/>
    </location>
</feature>
<dbReference type="CDD" id="cd03784">
    <property type="entry name" value="GT1_Gtf-like"/>
    <property type="match status" value="1"/>
</dbReference>
<dbReference type="PANTHER" id="PTHR48047:SF182">
    <property type="entry name" value="GLYCOSYLTRANSFERASE"/>
    <property type="match status" value="1"/>
</dbReference>
<dbReference type="Pfam" id="PF00201">
    <property type="entry name" value="UDPGT"/>
    <property type="match status" value="1"/>
</dbReference>
<evidence type="ECO:0000256" key="2">
    <source>
        <dbReference type="ARBA" id="ARBA00022679"/>
    </source>
</evidence>
<dbReference type="GO" id="GO:0035251">
    <property type="term" value="F:UDP-glucosyltransferase activity"/>
    <property type="evidence" value="ECO:0007669"/>
    <property type="project" value="TreeGrafter"/>
</dbReference>
<keyword evidence="8" id="KW-1185">Reference proteome</keyword>
<dbReference type="Proteomes" id="UP000663760">
    <property type="component" value="Chromosome 9"/>
</dbReference>
<reference evidence="7" key="1">
    <citation type="submission" date="2020-02" db="EMBL/GenBank/DDBJ databases">
        <authorList>
            <person name="Scholz U."/>
            <person name="Mascher M."/>
            <person name="Fiebig A."/>
        </authorList>
    </citation>
    <scope>NUCLEOTIDE SEQUENCE</scope>
</reference>
<evidence type="ECO:0000256" key="1">
    <source>
        <dbReference type="ARBA" id="ARBA00009995"/>
    </source>
</evidence>
<evidence type="ECO:0000313" key="8">
    <source>
        <dbReference type="Proteomes" id="UP000663760"/>
    </source>
</evidence>
<dbReference type="SUPFAM" id="SSF53756">
    <property type="entry name" value="UDP-Glycosyltransferase/glycogen phosphorylase"/>
    <property type="match status" value="1"/>
</dbReference>
<dbReference type="FunFam" id="3.40.50.2000:FF:000047">
    <property type="entry name" value="Glycosyltransferase"/>
    <property type="match status" value="1"/>
</dbReference>
<dbReference type="Pfam" id="PF26168">
    <property type="entry name" value="Glyco_transf_N"/>
    <property type="match status" value="1"/>
</dbReference>
<evidence type="ECO:0000313" key="6">
    <source>
        <dbReference type="EMBL" id="CAA2627055.1"/>
    </source>
</evidence>
<evidence type="ECO:0000256" key="3">
    <source>
        <dbReference type="RuleBase" id="RU003718"/>
    </source>
</evidence>
<dbReference type="OrthoDB" id="5835829at2759"/>
<dbReference type="Gene3D" id="3.40.50.2000">
    <property type="entry name" value="Glycogen Phosphorylase B"/>
    <property type="match status" value="2"/>
</dbReference>
<dbReference type="InterPro" id="IPR058980">
    <property type="entry name" value="Glyco_transf_N"/>
</dbReference>
<sequence>MVLQNELHFVLVPLMSPGHMIPMLDLARLLAKLGGVMVTFVTTPVNLSRIEAVISRMKESDLPVRFLSLQLPCKEVGLSEGCENLDLLPSPMSLHNFLAATKMLEEPLRLHLQQSSPRPSCIISDFCHPWTRHVARDLEVPRFDFYSMPCFALLCEHNLNVRRMDDGVGGEDGLPIVVPGLPLRVEVARVQAPGFFPRPEWAWMDDEIREAESVSHGVVVNTFAELEPEFLDLYERTSGKKVWAVGPVSLCNELAIDQASRGDKAAIDVEKCVAWLDAMKPRSVLYISFGTLVRSSLAVLVDLGLGLEATRRPFIWSIKAGGIQAEVEDWLAQGFEERTRDRALIIRGWAPQVTILSHPSIGGFLTHCGWNSSLEGITAGVPILTWPGFSEQFLNERLLVDVLRVGVPTGVKTPVWDGTIADGDLQLNREEIQKTVERLMDAGVEGEERRRTVTELSKRARSAMEVGGSSHLSLTRLIEEMRLYAHKKTTLVP</sequence>
<dbReference type="EMBL" id="LR743596">
    <property type="protein sequence ID" value="CAA2627055.1"/>
    <property type="molecule type" value="Genomic_DNA"/>
</dbReference>
<evidence type="ECO:0000256" key="4">
    <source>
        <dbReference type="RuleBase" id="RU362057"/>
    </source>
</evidence>
<dbReference type="EMBL" id="LR746272">
    <property type="protein sequence ID" value="CAA7403125.1"/>
    <property type="molecule type" value="Genomic_DNA"/>
</dbReference>
<keyword evidence="3" id="KW-0328">Glycosyltransferase</keyword>
<gene>
    <name evidence="6" type="ORF">SI7747_09012734</name>
    <name evidence="7" type="ORF">SI8410_09013803</name>
</gene>
<comment type="similarity">
    <text evidence="1 3">Belongs to the UDP-glycosyltransferase family.</text>
</comment>
<accession>A0A7I8L1F7</accession>
<proteinExistence type="inferred from homology"/>
<name>A0A7I8L1F7_SPIIN</name>
<dbReference type="PROSITE" id="PS00375">
    <property type="entry name" value="UDPGT"/>
    <property type="match status" value="1"/>
</dbReference>
<keyword evidence="2 3" id="KW-0808">Transferase</keyword>
<evidence type="ECO:0000313" key="7">
    <source>
        <dbReference type="EMBL" id="CAA7403125.1"/>
    </source>
</evidence>
<dbReference type="InterPro" id="IPR035595">
    <property type="entry name" value="UDP_glycos_trans_CS"/>
</dbReference>
<organism evidence="7 8">
    <name type="scientific">Spirodela intermedia</name>
    <name type="common">Intermediate duckweed</name>
    <dbReference type="NCBI Taxonomy" id="51605"/>
    <lineage>
        <taxon>Eukaryota</taxon>
        <taxon>Viridiplantae</taxon>
        <taxon>Streptophyta</taxon>
        <taxon>Embryophyta</taxon>
        <taxon>Tracheophyta</taxon>
        <taxon>Spermatophyta</taxon>
        <taxon>Magnoliopsida</taxon>
        <taxon>Liliopsida</taxon>
        <taxon>Araceae</taxon>
        <taxon>Lemnoideae</taxon>
        <taxon>Spirodela</taxon>
    </lineage>
</organism>